<proteinExistence type="inferred from homology"/>
<dbReference type="PANTHER" id="PTHR45527">
    <property type="entry name" value="NONRIBOSOMAL PEPTIDE SYNTHETASE"/>
    <property type="match status" value="1"/>
</dbReference>
<dbReference type="InterPro" id="IPR045851">
    <property type="entry name" value="AMP-bd_C_sf"/>
</dbReference>
<dbReference type="SUPFAM" id="SSF52777">
    <property type="entry name" value="CoA-dependent acyltransferases"/>
    <property type="match status" value="2"/>
</dbReference>
<dbReference type="FunFam" id="3.40.50.980:FF:000001">
    <property type="entry name" value="Non-ribosomal peptide synthetase"/>
    <property type="match status" value="1"/>
</dbReference>
<dbReference type="NCBIfam" id="TIGR01733">
    <property type="entry name" value="AA-adenyl-dom"/>
    <property type="match status" value="1"/>
</dbReference>
<dbReference type="CDD" id="cd12116">
    <property type="entry name" value="A_NRPS_Ta1_like"/>
    <property type="match status" value="1"/>
</dbReference>
<dbReference type="InterPro" id="IPR023213">
    <property type="entry name" value="CAT-like_dom_sf"/>
</dbReference>
<dbReference type="GO" id="GO:0031177">
    <property type="term" value="F:phosphopantetheine binding"/>
    <property type="evidence" value="ECO:0007669"/>
    <property type="project" value="InterPro"/>
</dbReference>
<dbReference type="RefSeq" id="WP_152763455.1">
    <property type="nucleotide sequence ID" value="NZ_WHLY01000002.1"/>
</dbReference>
<dbReference type="PROSITE" id="PS00455">
    <property type="entry name" value="AMP_BINDING"/>
    <property type="match status" value="1"/>
</dbReference>
<dbReference type="SMART" id="SM01294">
    <property type="entry name" value="PKS_PP_betabranch"/>
    <property type="match status" value="1"/>
</dbReference>
<dbReference type="InterPro" id="IPR020806">
    <property type="entry name" value="PKS_PP-bd"/>
</dbReference>
<dbReference type="InterPro" id="IPR000873">
    <property type="entry name" value="AMP-dep_synth/lig_dom"/>
</dbReference>
<dbReference type="Pfam" id="PF00668">
    <property type="entry name" value="Condensation"/>
    <property type="match status" value="1"/>
</dbReference>
<dbReference type="SUPFAM" id="SSF56801">
    <property type="entry name" value="Acetyl-CoA synthetase-like"/>
    <property type="match status" value="1"/>
</dbReference>
<dbReference type="Gene3D" id="3.40.50.1820">
    <property type="entry name" value="alpha/beta hydrolase"/>
    <property type="match status" value="1"/>
</dbReference>
<dbReference type="Gene3D" id="3.40.50.980">
    <property type="match status" value="2"/>
</dbReference>
<dbReference type="Gene3D" id="3.30.300.30">
    <property type="match status" value="1"/>
</dbReference>
<evidence type="ECO:0000256" key="3">
    <source>
        <dbReference type="ARBA" id="ARBA00022450"/>
    </source>
</evidence>
<keyword evidence="4" id="KW-0597">Phosphoprotein</keyword>
<reference evidence="6 7" key="1">
    <citation type="submission" date="2019-10" db="EMBL/GenBank/DDBJ databases">
        <title>Draft Genome Sequence of Cytophagaceae sp. SJW1-29.</title>
        <authorList>
            <person name="Choi A."/>
        </authorList>
    </citation>
    <scope>NUCLEOTIDE SEQUENCE [LARGE SCALE GENOMIC DNA]</scope>
    <source>
        <strain evidence="6 7">SJW1-29</strain>
    </source>
</reference>
<dbReference type="CDD" id="cd19531">
    <property type="entry name" value="LCL_NRPS-like"/>
    <property type="match status" value="1"/>
</dbReference>
<dbReference type="EMBL" id="WHLY01000002">
    <property type="protein sequence ID" value="MPR35961.1"/>
    <property type="molecule type" value="Genomic_DNA"/>
</dbReference>
<dbReference type="PRINTS" id="PR00154">
    <property type="entry name" value="AMPBINDING"/>
</dbReference>
<gene>
    <name evidence="6" type="ORF">GBK04_22065</name>
</gene>
<evidence type="ECO:0000256" key="1">
    <source>
        <dbReference type="ARBA" id="ARBA00001957"/>
    </source>
</evidence>
<dbReference type="PANTHER" id="PTHR45527:SF1">
    <property type="entry name" value="FATTY ACID SYNTHASE"/>
    <property type="match status" value="1"/>
</dbReference>
<dbReference type="Pfam" id="PF00975">
    <property type="entry name" value="Thioesterase"/>
    <property type="match status" value="1"/>
</dbReference>
<protein>
    <submittedName>
        <fullName evidence="6">Amino acid adenylation domain-containing protein</fullName>
    </submittedName>
</protein>
<comment type="cofactor">
    <cofactor evidence="1">
        <name>pantetheine 4'-phosphate</name>
        <dbReference type="ChEBI" id="CHEBI:47942"/>
    </cofactor>
</comment>
<dbReference type="GO" id="GO:0044550">
    <property type="term" value="P:secondary metabolite biosynthetic process"/>
    <property type="evidence" value="ECO:0007669"/>
    <property type="project" value="UniProtKB-ARBA"/>
</dbReference>
<dbReference type="GO" id="GO:0043041">
    <property type="term" value="P:amino acid activation for nonribosomal peptide biosynthetic process"/>
    <property type="evidence" value="ECO:0007669"/>
    <property type="project" value="TreeGrafter"/>
</dbReference>
<dbReference type="InterPro" id="IPR029058">
    <property type="entry name" value="AB_hydrolase_fold"/>
</dbReference>
<dbReference type="InterPro" id="IPR001031">
    <property type="entry name" value="Thioesterase"/>
</dbReference>
<comment type="caution">
    <text evidence="6">The sequence shown here is derived from an EMBL/GenBank/DDBJ whole genome shotgun (WGS) entry which is preliminary data.</text>
</comment>
<evidence type="ECO:0000313" key="7">
    <source>
        <dbReference type="Proteomes" id="UP000479293"/>
    </source>
</evidence>
<dbReference type="SUPFAM" id="SSF47336">
    <property type="entry name" value="ACP-like"/>
    <property type="match status" value="1"/>
</dbReference>
<dbReference type="InterPro" id="IPR009081">
    <property type="entry name" value="PP-bd_ACP"/>
</dbReference>
<keyword evidence="3" id="KW-0596">Phosphopantetheine</keyword>
<dbReference type="Proteomes" id="UP000479293">
    <property type="component" value="Unassembled WGS sequence"/>
</dbReference>
<dbReference type="FunFam" id="3.40.50.12780:FF:000012">
    <property type="entry name" value="Non-ribosomal peptide synthetase"/>
    <property type="match status" value="1"/>
</dbReference>
<sequence>MVDSLLPEITTPLEFNPFEGPEIGRLTTTTEPQMEIWMACALGGEDANRAYNESVSLRFQGVPERAALEKSVRELIRRHESLRSAFSADGRQMIIFRDLPVQVQFEDYSVKPPTEQAQAVAHYLRQEAEYCFDLLHGPLFKAALLMVSADDSYLILTAHHIICDGWSMGILMQDLGTLYSANVQNQFVNLPEPVLFGEFAEAQISFEQSPQYAQIQKFWLDLYKQGVPVVDVPTDFPRPRVRTYKSHRLDFDLDETLVSALKNRGREAGCSFVTTLVTIFDVWLHRLTGQDTISIGLPAAGQSVTGDYRLVGHCVNLLPLRSHLPEGIRFIDFLKQRKSELIDAYDHQRLTFGSLLKKLAIARESSRIPLVPVIFNVDMGLSDGVSFHGLTYQLMSNPRAYENFELFVNASGSEKSLTLEWSYNTQLFKPETIRAMMAGFENLLREVIANPLISVNTLQWSVTNKPVEAPAQQEPIPASPQQPLHRLLAQTAAQFPEKTALEFQHQKLTYRYLHETANQLATYFIKQGIQRGDIVGVALDRSPEMLISLLAILKAGAAYLPLDPSYPHDRIAYMLTDSSARMVITSQKYAGRLNMSVVEIEVEKALAESSRLNISEPAIAAGSNDLAYILYTSGSTGRPKGVLIEHHNVVNLLTSIIDWPGITPGDRLLGVTTISFDIAVLELFLPLLVGATLVLADTETTRDGRLLLEIIKKEKISIIQATPATYKMMLAAGWDTPLPLKVLCCGEPLAKDLAQKLMARCASLWNMYGPTETTIYSTGKQILPSDNLITIGRPIHNTQVYILDDAGNQLGIGSVGEITIAGAGVARGYHNRPELNTEKFVKNQFGDGLLYRTGDLGKWTATGEIHCLGRIDQQVKIRGYRIELGEIDHALLKSSDIKDAVVVAREDRPGYPHLVAYVVPKTTPGEREFSEWRKRWKQQVKDFLPDYMVPSEFVLLPQLPLTPNGKIDRKALPKPENESQLAAPVVVRPQTKEEELVAAIWSDVLGLETINDTDDFFELGGHSLIAVQVMTRIEQETGKRLPLSTLFEYPTISKLAALLQTDKKATSWKSLVPIKPTGNKMPIYFVHGDGLNVLNFNSVANKMDSDQPVYGFQALGLDGQDEPLDNMEDMAAFYVSELLEQNPTGPYALAGYSFGGYIAVEMARILYAMDKEIRLLGILDTDTEIVTSHLLDASNLYKRIRRQFPKLIWVIRSFIHDPAHTIAYQKKFYRRKITEILEAIGLREKSKPDDMLYYLAPIKANLEKAYEKHIIRPFDGHVTLFRARKRSYFVMDFAFLGWKKYALKGVTVYEVPGNHNTMFHAPNDQETARIIQAALNESEKVSEK</sequence>
<dbReference type="InterPro" id="IPR010071">
    <property type="entry name" value="AA_adenyl_dom"/>
</dbReference>
<organism evidence="6 7">
    <name type="scientific">Salmonirosea aquatica</name>
    <dbReference type="NCBI Taxonomy" id="2654236"/>
    <lineage>
        <taxon>Bacteria</taxon>
        <taxon>Pseudomonadati</taxon>
        <taxon>Bacteroidota</taxon>
        <taxon>Cytophagia</taxon>
        <taxon>Cytophagales</taxon>
        <taxon>Spirosomataceae</taxon>
        <taxon>Salmonirosea</taxon>
    </lineage>
</organism>
<dbReference type="Gene3D" id="1.10.1200.10">
    <property type="entry name" value="ACP-like"/>
    <property type="match status" value="1"/>
</dbReference>
<dbReference type="InterPro" id="IPR001242">
    <property type="entry name" value="Condensation_dom"/>
</dbReference>
<accession>A0A7C9BIH1</accession>
<dbReference type="Gene3D" id="2.30.38.10">
    <property type="entry name" value="Luciferase, Domain 3"/>
    <property type="match status" value="1"/>
</dbReference>
<evidence type="ECO:0000256" key="2">
    <source>
        <dbReference type="ARBA" id="ARBA00006432"/>
    </source>
</evidence>
<evidence type="ECO:0000259" key="5">
    <source>
        <dbReference type="PROSITE" id="PS50075"/>
    </source>
</evidence>
<dbReference type="GO" id="GO:0005737">
    <property type="term" value="C:cytoplasm"/>
    <property type="evidence" value="ECO:0007669"/>
    <property type="project" value="TreeGrafter"/>
</dbReference>
<dbReference type="SUPFAM" id="SSF53474">
    <property type="entry name" value="alpha/beta-Hydrolases"/>
    <property type="match status" value="1"/>
</dbReference>
<dbReference type="Pfam" id="PF00550">
    <property type="entry name" value="PP-binding"/>
    <property type="match status" value="1"/>
</dbReference>
<evidence type="ECO:0000256" key="4">
    <source>
        <dbReference type="ARBA" id="ARBA00022553"/>
    </source>
</evidence>
<dbReference type="GO" id="GO:0003824">
    <property type="term" value="F:catalytic activity"/>
    <property type="evidence" value="ECO:0007669"/>
    <property type="project" value="InterPro"/>
</dbReference>
<dbReference type="FunFam" id="1.10.1200.10:FF:000005">
    <property type="entry name" value="Nonribosomal peptide synthetase 1"/>
    <property type="match status" value="1"/>
</dbReference>
<comment type="similarity">
    <text evidence="2">Belongs to the ATP-dependent AMP-binding enzyme family.</text>
</comment>
<dbReference type="Gene3D" id="3.30.559.30">
    <property type="entry name" value="Nonribosomal peptide synthetase, condensation domain"/>
    <property type="match status" value="1"/>
</dbReference>
<dbReference type="Pfam" id="PF00501">
    <property type="entry name" value="AMP-binding"/>
    <property type="match status" value="1"/>
</dbReference>
<dbReference type="FunFam" id="3.30.300.30:FF:000010">
    <property type="entry name" value="Enterobactin synthetase component F"/>
    <property type="match status" value="1"/>
</dbReference>
<dbReference type="InterPro" id="IPR020845">
    <property type="entry name" value="AMP-binding_CS"/>
</dbReference>
<dbReference type="InterPro" id="IPR025110">
    <property type="entry name" value="AMP-bd_C"/>
</dbReference>
<dbReference type="InterPro" id="IPR020459">
    <property type="entry name" value="AMP-binding"/>
</dbReference>
<name>A0A7C9BIH1_9BACT</name>
<dbReference type="Gene3D" id="3.30.559.10">
    <property type="entry name" value="Chloramphenicol acetyltransferase-like domain"/>
    <property type="match status" value="1"/>
</dbReference>
<dbReference type="SMART" id="SM00823">
    <property type="entry name" value="PKS_PP"/>
    <property type="match status" value="1"/>
</dbReference>
<feature type="domain" description="Carrier" evidence="5">
    <location>
        <begin position="988"/>
        <end position="1063"/>
    </location>
</feature>
<evidence type="ECO:0000313" key="6">
    <source>
        <dbReference type="EMBL" id="MPR35961.1"/>
    </source>
</evidence>
<dbReference type="InterPro" id="IPR036736">
    <property type="entry name" value="ACP-like_sf"/>
</dbReference>
<dbReference type="Pfam" id="PF13193">
    <property type="entry name" value="AMP-binding_C"/>
    <property type="match status" value="1"/>
</dbReference>
<dbReference type="PROSITE" id="PS50075">
    <property type="entry name" value="CARRIER"/>
    <property type="match status" value="1"/>
</dbReference>
<keyword evidence="7" id="KW-1185">Reference proteome</keyword>